<feature type="domain" description="Homing endonuclease LAGLIDADG" evidence="1">
    <location>
        <begin position="21"/>
        <end position="120"/>
    </location>
</feature>
<reference evidence="2" key="2">
    <citation type="journal article" date="2019" name="Environ. Microbiol.">
        <title>The complete mitochondrial genome of the Chan-hua fungus Isaria cicadae: a tale of intron evolution in Cordycipitaceae.</title>
        <authorList>
            <person name="Fan W.W."/>
            <person name="Zhang S."/>
            <person name="Zhang Y.J."/>
        </authorList>
    </citation>
    <scope>NUCLEOTIDE SEQUENCE</scope>
    <source>
        <strain evidence="2">ARSEF 11726</strain>
    </source>
</reference>
<feature type="domain" description="Homing endonuclease LAGLIDADG" evidence="1">
    <location>
        <begin position="178"/>
        <end position="275"/>
    </location>
</feature>
<dbReference type="GO" id="GO:0004519">
    <property type="term" value="F:endonuclease activity"/>
    <property type="evidence" value="ECO:0007669"/>
    <property type="project" value="UniProtKB-KW"/>
</dbReference>
<dbReference type="PANTHER" id="PTHR36181">
    <property type="entry name" value="INTRON-ENCODED ENDONUCLEASE AI3-RELATED"/>
    <property type="match status" value="1"/>
</dbReference>
<dbReference type="FunFam" id="3.10.28.10:FF:000010">
    <property type="entry name" value="LAGLIDADG homing endonuclease I-LtrII"/>
    <property type="match status" value="1"/>
</dbReference>
<keyword evidence="2" id="KW-0255">Endonuclease</keyword>
<dbReference type="Pfam" id="PF00961">
    <property type="entry name" value="LAGLIDADG_1"/>
    <property type="match status" value="2"/>
</dbReference>
<keyword evidence="2" id="KW-0378">Hydrolase</keyword>
<dbReference type="EMBL" id="MK110677">
    <property type="protein sequence ID" value="QBG64904.1"/>
    <property type="molecule type" value="Genomic_DNA"/>
</dbReference>
<accession>A0A493R5K9</accession>
<dbReference type="AlphaFoldDB" id="A0A493R5K9"/>
<geneLocation type="mitochondrion" evidence="2"/>
<reference evidence="2" key="1">
    <citation type="submission" date="2018-10" db="EMBL/GenBank/DDBJ databases">
        <authorList>
            <person name="Zhang Y.-J."/>
        </authorList>
    </citation>
    <scope>NUCLEOTIDE SEQUENCE</scope>
    <source>
        <strain evidence="2">ARSEF 11726</strain>
    </source>
</reference>
<keyword evidence="2" id="KW-0496">Mitochondrion</keyword>
<dbReference type="GO" id="GO:0005739">
    <property type="term" value="C:mitochondrion"/>
    <property type="evidence" value="ECO:0007669"/>
    <property type="project" value="UniProtKB-ARBA"/>
</dbReference>
<dbReference type="SUPFAM" id="SSF55608">
    <property type="entry name" value="Homing endonucleases"/>
    <property type="match status" value="2"/>
</dbReference>
<keyword evidence="2" id="KW-0540">Nuclease</keyword>
<dbReference type="PANTHER" id="PTHR36181:SF4">
    <property type="entry name" value="LAGLIDADG ENDONUCLEASE"/>
    <property type="match status" value="1"/>
</dbReference>
<name>A0A493R5K9_9HYPO</name>
<dbReference type="InterPro" id="IPR051289">
    <property type="entry name" value="LAGLIDADG_Endonuclease"/>
</dbReference>
<protein>
    <submittedName>
        <fullName evidence="2">LAGLIDADG endonuclease</fullName>
    </submittedName>
</protein>
<dbReference type="Gene3D" id="3.10.28.10">
    <property type="entry name" value="Homing endonucleases"/>
    <property type="match status" value="2"/>
</dbReference>
<proteinExistence type="predicted"/>
<evidence type="ECO:0000313" key="2">
    <source>
        <dbReference type="EMBL" id="QBG64904.1"/>
    </source>
</evidence>
<gene>
    <name evidence="2" type="primary">orf309</name>
</gene>
<sequence>MTKNNLLHYIKSQDSSCWFTTGFTDAEGCFYISITKNTKFKTGWKVLAFFEIHIHKKDVELLKFIQNQFKGIGRIVPNGENAYSFRVNSINDLIDTIIPHFDKYPLISQKYADYVLWKQAIIMMKEGKHLTNQGIKEIVNIRASINTGLSGVLKQEFSQAIPAVRLINTPIIAHEAWLSGFTSGEGSFLIRIGKSKEKIRAQLVFTISQHVRDELLLKSIINYLNCGTYRVHNNRDLGDYICSDFENIYTKIIPFFKQYSILGVKSQDFDDWVKAAELIKNKEHLCFATKEGLDIILTLKSGMNRNRVL</sequence>
<evidence type="ECO:0000259" key="1">
    <source>
        <dbReference type="Pfam" id="PF00961"/>
    </source>
</evidence>
<dbReference type="InterPro" id="IPR027434">
    <property type="entry name" value="Homing_endonucl"/>
</dbReference>
<dbReference type="InterPro" id="IPR004860">
    <property type="entry name" value="LAGLIDADG_dom"/>
</dbReference>
<organism evidence="2">
    <name type="scientific">Cordyceps cicadae</name>
    <dbReference type="NCBI Taxonomy" id="218633"/>
    <lineage>
        <taxon>Eukaryota</taxon>
        <taxon>Fungi</taxon>
        <taxon>Dikarya</taxon>
        <taxon>Ascomycota</taxon>
        <taxon>Pezizomycotina</taxon>
        <taxon>Sordariomycetes</taxon>
        <taxon>Hypocreomycetidae</taxon>
        <taxon>Hypocreales</taxon>
        <taxon>Cordycipitaceae</taxon>
        <taxon>Cordyceps</taxon>
    </lineage>
</organism>